<dbReference type="RefSeq" id="WP_349657202.1">
    <property type="nucleotide sequence ID" value="NZ_CP144460.1"/>
</dbReference>
<protein>
    <submittedName>
        <fullName evidence="9">ABC transporter permease</fullName>
    </submittedName>
</protein>
<reference evidence="9" key="1">
    <citation type="submission" date="2024-02" db="EMBL/GenBank/DDBJ databases">
        <title>Complete genome sequence of Xanthomonas sp. 10-10.</title>
        <authorList>
            <person name="Biessy A."/>
            <person name="Ciotola M."/>
            <person name="Cadieux M."/>
            <person name="Soufiane B."/>
            <person name="Laforest M."/>
            <person name="Filion M."/>
        </authorList>
    </citation>
    <scope>NUCLEOTIDE SEQUENCE</scope>
    <source>
        <strain evidence="9">10-10</strain>
    </source>
</reference>
<dbReference type="EMBL" id="CP144460">
    <property type="protein sequence ID" value="XBS39161.1"/>
    <property type="molecule type" value="Genomic_DNA"/>
</dbReference>
<proteinExistence type="predicted"/>
<feature type="domain" description="MacB-like periplasmic core" evidence="8">
    <location>
        <begin position="29"/>
        <end position="281"/>
    </location>
</feature>
<evidence type="ECO:0000313" key="9">
    <source>
        <dbReference type="EMBL" id="XBS39161.1"/>
    </source>
</evidence>
<evidence type="ECO:0000256" key="1">
    <source>
        <dbReference type="ARBA" id="ARBA00004651"/>
    </source>
</evidence>
<dbReference type="InterPro" id="IPR025857">
    <property type="entry name" value="MacB_PCD"/>
</dbReference>
<dbReference type="Pfam" id="PF12704">
    <property type="entry name" value="MacB_PCD"/>
    <property type="match status" value="1"/>
</dbReference>
<keyword evidence="2" id="KW-1003">Cell membrane</keyword>
<keyword evidence="5 6" id="KW-0472">Membrane</keyword>
<name>A0AAU7PBS7_9XANT</name>
<dbReference type="PANTHER" id="PTHR30572:SF18">
    <property type="entry name" value="ABC-TYPE MACROLIDE FAMILY EXPORT SYSTEM PERMEASE COMPONENT 2"/>
    <property type="match status" value="1"/>
</dbReference>
<feature type="transmembrane region" description="Helical" evidence="6">
    <location>
        <begin position="410"/>
        <end position="431"/>
    </location>
</feature>
<keyword evidence="3 6" id="KW-0812">Transmembrane</keyword>
<evidence type="ECO:0000256" key="3">
    <source>
        <dbReference type="ARBA" id="ARBA00022692"/>
    </source>
</evidence>
<comment type="subcellular location">
    <subcellularLocation>
        <location evidence="1">Cell membrane</location>
        <topology evidence="1">Multi-pass membrane protein</topology>
    </subcellularLocation>
</comment>
<dbReference type="GO" id="GO:0005886">
    <property type="term" value="C:plasma membrane"/>
    <property type="evidence" value="ECO:0007669"/>
    <property type="project" value="UniProtKB-SubCell"/>
</dbReference>
<gene>
    <name evidence="9" type="ORF">VZ068_06525</name>
</gene>
<dbReference type="PANTHER" id="PTHR30572">
    <property type="entry name" value="MEMBRANE COMPONENT OF TRANSPORTER-RELATED"/>
    <property type="match status" value="1"/>
</dbReference>
<evidence type="ECO:0000259" key="8">
    <source>
        <dbReference type="Pfam" id="PF12704"/>
    </source>
</evidence>
<evidence type="ECO:0000259" key="7">
    <source>
        <dbReference type="Pfam" id="PF02687"/>
    </source>
</evidence>
<evidence type="ECO:0000256" key="4">
    <source>
        <dbReference type="ARBA" id="ARBA00022989"/>
    </source>
</evidence>
<organism evidence="9">
    <name type="scientific">Xanthomonas sp. 10-10</name>
    <dbReference type="NCBI Taxonomy" id="3115848"/>
    <lineage>
        <taxon>Bacteria</taxon>
        <taxon>Pseudomonadati</taxon>
        <taxon>Pseudomonadota</taxon>
        <taxon>Gammaproteobacteria</taxon>
        <taxon>Lysobacterales</taxon>
        <taxon>Lysobacteraceae</taxon>
        <taxon>Xanthomonas</taxon>
    </lineage>
</organism>
<keyword evidence="4 6" id="KW-1133">Transmembrane helix</keyword>
<dbReference type="AlphaFoldDB" id="A0AAU7PBS7"/>
<dbReference type="Pfam" id="PF02687">
    <property type="entry name" value="FtsX"/>
    <property type="match status" value="1"/>
</dbReference>
<evidence type="ECO:0000256" key="2">
    <source>
        <dbReference type="ARBA" id="ARBA00022475"/>
    </source>
</evidence>
<feature type="transmembrane region" description="Helical" evidence="6">
    <location>
        <begin position="26"/>
        <end position="53"/>
    </location>
</feature>
<feature type="domain" description="ABC3 transporter permease C-terminal" evidence="7">
    <location>
        <begin position="324"/>
        <end position="438"/>
    </location>
</feature>
<evidence type="ECO:0000256" key="5">
    <source>
        <dbReference type="ARBA" id="ARBA00023136"/>
    </source>
</evidence>
<sequence length="445" mass="48966">MIFLARRPLLLSYHLQYGLLSLRRNALITILMILAIGIGIGAVMTTLTVFLVVSKDPMPDRSGRIFHPRMDAQDMAGFSPNGEPHDLMTRQDAEQLLREKQGVRQALMAAGSVIVEPPDNAQMPFRQRIRYTSADFFPMFQVPLAQGQVWTAADDQSLARVVVLGEVLANSLFPGANSIGKILRLNGVDFRIVGVIGPWEVHPKFYDLSREGGFSDSEQIFIPFSTSRELRMGTAGSITCWGGADTQEGRLGVNSPCAWVQYWVELASAADADAYIAYLENYSALQRRNGRFQRPVNVRLDNITSWLKYKRVVPSDVRLQTWLAAGFLFICLLNTTGLLLAKFLRRAPEIGLRRALGAPRSAVFLQCLVEAGIVGIAGGLAGLLFAWIGLWAVRQQSAGHAHLAMMNASTLVWAVTLSILATLIAGSFPAWRACRIAPASQLKNL</sequence>
<dbReference type="InterPro" id="IPR050250">
    <property type="entry name" value="Macrolide_Exporter_MacB"/>
</dbReference>
<evidence type="ECO:0000256" key="6">
    <source>
        <dbReference type="SAM" id="Phobius"/>
    </source>
</evidence>
<dbReference type="GO" id="GO:0022857">
    <property type="term" value="F:transmembrane transporter activity"/>
    <property type="evidence" value="ECO:0007669"/>
    <property type="project" value="TreeGrafter"/>
</dbReference>
<accession>A0AAU7PBS7</accession>
<feature type="transmembrane region" description="Helical" evidence="6">
    <location>
        <begin position="362"/>
        <end position="390"/>
    </location>
</feature>
<feature type="transmembrane region" description="Helical" evidence="6">
    <location>
        <begin position="322"/>
        <end position="341"/>
    </location>
</feature>
<dbReference type="InterPro" id="IPR003838">
    <property type="entry name" value="ABC3_permease_C"/>
</dbReference>